<keyword evidence="1" id="KW-0732">Signal</keyword>
<feature type="signal peptide" evidence="1">
    <location>
        <begin position="1"/>
        <end position="40"/>
    </location>
</feature>
<dbReference type="RefSeq" id="WP_189677429.1">
    <property type="nucleotide sequence ID" value="NZ_BNAQ01000006.1"/>
</dbReference>
<comment type="caution">
    <text evidence="2">The sequence shown here is derived from an EMBL/GenBank/DDBJ whole genome shotgun (WGS) entry which is preliminary data.</text>
</comment>
<proteinExistence type="predicted"/>
<evidence type="ECO:0000313" key="2">
    <source>
        <dbReference type="EMBL" id="GHH24294.1"/>
    </source>
</evidence>
<reference evidence="3" key="1">
    <citation type="journal article" date="2019" name="Int. J. Syst. Evol. Microbiol.">
        <title>The Global Catalogue of Microorganisms (GCM) 10K type strain sequencing project: providing services to taxonomists for standard genome sequencing and annotation.</title>
        <authorList>
            <consortium name="The Broad Institute Genomics Platform"/>
            <consortium name="The Broad Institute Genome Sequencing Center for Infectious Disease"/>
            <person name="Wu L."/>
            <person name="Ma J."/>
        </authorList>
    </citation>
    <scope>NUCLEOTIDE SEQUENCE [LARGE SCALE GENOMIC DNA]</scope>
    <source>
        <strain evidence="3">CGMCC 1.8957</strain>
    </source>
</reference>
<feature type="chain" id="PRO_5045912513" description="Secreted protein" evidence="1">
    <location>
        <begin position="41"/>
        <end position="408"/>
    </location>
</feature>
<sequence>MIGEIGSSTIMSRTGSRYGAQSLLTLLAIAMLAGTNLAHAAPAAAAPAWAGVWRGTVGTAAVRVCLQHDDYQDIGAYYYLRHLTIISLGKLGEQPVWTEAPNSDRAAKGPLWRLTTITNTHLQGSWSAGTQTLPITLDRVALAKADAEDSGTTCGNPAFSLPRFTKPILVRKPATLNGIIYTRILVDPGRQFEQSGTETFQLRGTTPAMRRVNAALYATVPTGPENATYFTCSMAALGQNGLDGDDSSTLKPLILMKNWMVSEDDEENDCGGAHPNSDVRYATWDLRSGAQINLYDWFTTAALTQTINDRGSKNAYVTVAFRPAFKHLIDVAYSRDDPECRDTLAEADAWDPRLTEAGIAFTPELPHVAQACEEDALVSFAQLTPFLNTTGRAQIAAFRKELSPSRRK</sequence>
<dbReference type="Proteomes" id="UP000652430">
    <property type="component" value="Unassembled WGS sequence"/>
</dbReference>
<keyword evidence="3" id="KW-1185">Reference proteome</keyword>
<organism evidence="2 3">
    <name type="scientific">Sphingomonas glacialis</name>
    <dbReference type="NCBI Taxonomy" id="658225"/>
    <lineage>
        <taxon>Bacteria</taxon>
        <taxon>Pseudomonadati</taxon>
        <taxon>Pseudomonadota</taxon>
        <taxon>Alphaproteobacteria</taxon>
        <taxon>Sphingomonadales</taxon>
        <taxon>Sphingomonadaceae</taxon>
        <taxon>Sphingomonas</taxon>
    </lineage>
</organism>
<protein>
    <recommendedName>
        <fullName evidence="4">Secreted protein</fullName>
    </recommendedName>
</protein>
<dbReference type="EMBL" id="BNAQ01000006">
    <property type="protein sequence ID" value="GHH24294.1"/>
    <property type="molecule type" value="Genomic_DNA"/>
</dbReference>
<name>A0ABQ3LSU1_9SPHN</name>
<evidence type="ECO:0000256" key="1">
    <source>
        <dbReference type="SAM" id="SignalP"/>
    </source>
</evidence>
<evidence type="ECO:0000313" key="3">
    <source>
        <dbReference type="Proteomes" id="UP000652430"/>
    </source>
</evidence>
<gene>
    <name evidence="2" type="ORF">GCM10008023_36310</name>
</gene>
<evidence type="ECO:0008006" key="4">
    <source>
        <dbReference type="Google" id="ProtNLM"/>
    </source>
</evidence>
<accession>A0ABQ3LSU1</accession>